<dbReference type="EMBL" id="BAAADQ010000001">
    <property type="protein sequence ID" value="GAA0530881.1"/>
    <property type="molecule type" value="Genomic_DNA"/>
</dbReference>
<reference evidence="1" key="2">
    <citation type="submission" date="2023-12" db="EMBL/GenBank/DDBJ databases">
        <authorList>
            <person name="Sun Q."/>
            <person name="Inoue M."/>
        </authorList>
    </citation>
    <scope>NUCLEOTIDE SEQUENCE</scope>
    <source>
        <strain evidence="1">JCM 14265</strain>
    </source>
</reference>
<organism evidence="1 3">
    <name type="scientific">Halorubrum ejinorense</name>
    <dbReference type="NCBI Taxonomy" id="425309"/>
    <lineage>
        <taxon>Archaea</taxon>
        <taxon>Methanobacteriati</taxon>
        <taxon>Methanobacteriota</taxon>
        <taxon>Stenosarchaea group</taxon>
        <taxon>Halobacteria</taxon>
        <taxon>Halobacteriales</taxon>
        <taxon>Haloferacaceae</taxon>
        <taxon>Halorubrum</taxon>
    </lineage>
</organism>
<protein>
    <submittedName>
        <fullName evidence="1">Uncharacterized protein</fullName>
    </submittedName>
</protein>
<evidence type="ECO:0000313" key="3">
    <source>
        <dbReference type="Proteomes" id="UP001501425"/>
    </source>
</evidence>
<sequence>MVLNGFIGEIKPVWKTPEWVRRARVSSERIAYRFAARNLDEVVSKGVVGEANLATTLVEPSVGADDVQGGITPSYIVRNSIVRSIATDVDSVVAVWYS</sequence>
<reference evidence="2 4" key="3">
    <citation type="submission" date="2024-06" db="EMBL/GenBank/DDBJ databases">
        <title>Halorubrum miltondacostae sp. nov., a potential PHA producer isolated from an inland solar saltern in Rio Maior, Portugal.</title>
        <authorList>
            <person name="Albuquerque L."/>
            <person name="Viver T."/>
            <person name="Barroso C."/>
            <person name="Claudino R."/>
            <person name="Galvan M."/>
            <person name="Simoes G."/>
            <person name="Lobo Da Cunha A."/>
            <person name="Egas C."/>
        </authorList>
    </citation>
    <scope>NUCLEOTIDE SEQUENCE [LARGE SCALE GENOMIC DNA]</scope>
    <source>
        <strain evidence="2 4">DSM 18646</strain>
    </source>
</reference>
<keyword evidence="4" id="KW-1185">Reference proteome</keyword>
<evidence type="ECO:0000313" key="4">
    <source>
        <dbReference type="Proteomes" id="UP001567571"/>
    </source>
</evidence>
<dbReference type="AlphaFoldDB" id="A0AAV3SMG3"/>
<evidence type="ECO:0000313" key="2">
    <source>
        <dbReference type="EMBL" id="MEZ3166104.1"/>
    </source>
</evidence>
<evidence type="ECO:0000313" key="1">
    <source>
        <dbReference type="EMBL" id="GAA0530881.1"/>
    </source>
</evidence>
<dbReference type="Proteomes" id="UP001501425">
    <property type="component" value="Unassembled WGS sequence"/>
</dbReference>
<reference evidence="1" key="1">
    <citation type="journal article" date="2014" name="Int. J. Syst. Evol. Microbiol.">
        <title>Complete genome sequence of Corynebacterium casei LMG S-19264T (=DSM 44701T), isolated from a smear-ripened cheese.</title>
        <authorList>
            <consortium name="US DOE Joint Genome Institute (JGI-PGF)"/>
            <person name="Walter F."/>
            <person name="Albersmeier A."/>
            <person name="Kalinowski J."/>
            <person name="Ruckert C."/>
        </authorList>
    </citation>
    <scope>NUCLEOTIDE SEQUENCE</scope>
    <source>
        <strain evidence="1">JCM 14265</strain>
    </source>
</reference>
<accession>A0AAV3SMG3</accession>
<dbReference type="Proteomes" id="UP001567571">
    <property type="component" value="Unassembled WGS sequence"/>
</dbReference>
<name>A0AAV3SMG3_9EURY</name>
<dbReference type="RefSeq" id="WP_343775695.1">
    <property type="nucleotide sequence ID" value="NZ_BAAADQ010000001.1"/>
</dbReference>
<comment type="caution">
    <text evidence="1">The sequence shown here is derived from an EMBL/GenBank/DDBJ whole genome shotgun (WGS) entry which is preliminary data.</text>
</comment>
<dbReference type="EMBL" id="JBEDNW010000001">
    <property type="protein sequence ID" value="MEZ3166104.1"/>
    <property type="molecule type" value="Genomic_DNA"/>
</dbReference>
<gene>
    <name evidence="2" type="ORF">ABNG02_02040</name>
    <name evidence="1" type="ORF">GCM10008994_01830</name>
</gene>
<proteinExistence type="predicted"/>